<organism evidence="3 4">
    <name type="scientific">Koribacter versatilis (strain Ellin345)</name>
    <dbReference type="NCBI Taxonomy" id="204669"/>
    <lineage>
        <taxon>Bacteria</taxon>
        <taxon>Pseudomonadati</taxon>
        <taxon>Acidobacteriota</taxon>
        <taxon>Terriglobia</taxon>
        <taxon>Terriglobales</taxon>
        <taxon>Candidatus Korobacteraceae</taxon>
        <taxon>Candidatus Korobacter</taxon>
    </lineage>
</organism>
<protein>
    <submittedName>
        <fullName evidence="3">NADP oxidoreductase, coenzyme F420-dependent</fullName>
    </submittedName>
</protein>
<dbReference type="Proteomes" id="UP000002432">
    <property type="component" value="Chromosome"/>
</dbReference>
<name>Q1IVH0_KORVE</name>
<sequence length="216" mass="22962">MKIGILGSGAVGQTLGSGFLKHGHEVMLGSRDPRKSEVQAWVKANAGAKAGAFAEVAAFGEFLVLATLGVAAEHALEIAGLANLAGKTVMDACNPIAEGTPPQEGVLKFFTGPNESLAETLQQKFPKAHIVKAFNSVGAARMVNPHFEEGVPTMFYCGDDDAAKKQVAKLIQELGWEPFDCGGIIAARAIEPLCMLWCIPGFTRNQWTHAFKLLVK</sequence>
<dbReference type="InterPro" id="IPR028939">
    <property type="entry name" value="P5C_Rdtase_cat_N"/>
</dbReference>
<dbReference type="Gene3D" id="3.40.50.720">
    <property type="entry name" value="NAD(P)-binding Rossmann-like Domain"/>
    <property type="match status" value="1"/>
</dbReference>
<keyword evidence="4" id="KW-1185">Reference proteome</keyword>
<evidence type="ECO:0000313" key="3">
    <source>
        <dbReference type="EMBL" id="ABF39130.1"/>
    </source>
</evidence>
<dbReference type="HOGENOM" id="CLU_076368_2_0_0"/>
<dbReference type="OrthoDB" id="9786864at2"/>
<dbReference type="STRING" id="204669.Acid345_0125"/>
<dbReference type="EnsemblBacteria" id="ABF39130">
    <property type="protein sequence ID" value="ABF39130"/>
    <property type="gene ID" value="Acid345_0125"/>
</dbReference>
<evidence type="ECO:0000259" key="2">
    <source>
        <dbReference type="Pfam" id="PF03807"/>
    </source>
</evidence>
<evidence type="ECO:0000256" key="1">
    <source>
        <dbReference type="ARBA" id="ARBA00023002"/>
    </source>
</evidence>
<dbReference type="AlphaFoldDB" id="Q1IVH0"/>
<dbReference type="GO" id="GO:0016491">
    <property type="term" value="F:oxidoreductase activity"/>
    <property type="evidence" value="ECO:0007669"/>
    <property type="project" value="UniProtKB-KW"/>
</dbReference>
<feature type="domain" description="Pyrroline-5-carboxylate reductase catalytic N-terminal" evidence="2">
    <location>
        <begin position="2"/>
        <end position="95"/>
    </location>
</feature>
<dbReference type="InterPro" id="IPR051267">
    <property type="entry name" value="STEAP_metalloreductase"/>
</dbReference>
<dbReference type="SUPFAM" id="SSF51735">
    <property type="entry name" value="NAD(P)-binding Rossmann-fold domains"/>
    <property type="match status" value="1"/>
</dbReference>
<dbReference type="eggNOG" id="COG2085">
    <property type="taxonomic scope" value="Bacteria"/>
</dbReference>
<accession>Q1IVH0</accession>
<evidence type="ECO:0000313" key="4">
    <source>
        <dbReference type="Proteomes" id="UP000002432"/>
    </source>
</evidence>
<reference evidence="3 4" key="1">
    <citation type="journal article" date="2009" name="Appl. Environ. Microbiol.">
        <title>Three genomes from the phylum Acidobacteria provide insight into the lifestyles of these microorganisms in soils.</title>
        <authorList>
            <person name="Ward N.L."/>
            <person name="Challacombe J.F."/>
            <person name="Janssen P.H."/>
            <person name="Henrissat B."/>
            <person name="Coutinho P.M."/>
            <person name="Wu M."/>
            <person name="Xie G."/>
            <person name="Haft D.H."/>
            <person name="Sait M."/>
            <person name="Badger J."/>
            <person name="Barabote R.D."/>
            <person name="Bradley B."/>
            <person name="Brettin T.S."/>
            <person name="Brinkac L.M."/>
            <person name="Bruce D."/>
            <person name="Creasy T."/>
            <person name="Daugherty S.C."/>
            <person name="Davidsen T.M."/>
            <person name="DeBoy R.T."/>
            <person name="Detter J.C."/>
            <person name="Dodson R.J."/>
            <person name="Durkin A.S."/>
            <person name="Ganapathy A."/>
            <person name="Gwinn-Giglio M."/>
            <person name="Han C.S."/>
            <person name="Khouri H."/>
            <person name="Kiss H."/>
            <person name="Kothari S.P."/>
            <person name="Madupu R."/>
            <person name="Nelson K.E."/>
            <person name="Nelson W.C."/>
            <person name="Paulsen I."/>
            <person name="Penn K."/>
            <person name="Ren Q."/>
            <person name="Rosovitz M.J."/>
            <person name="Selengut J.D."/>
            <person name="Shrivastava S."/>
            <person name="Sullivan S.A."/>
            <person name="Tapia R."/>
            <person name="Thompson L.S."/>
            <person name="Watkins K.L."/>
            <person name="Yang Q."/>
            <person name="Yu C."/>
            <person name="Zafar N."/>
            <person name="Zhou L."/>
            <person name="Kuske C.R."/>
        </authorList>
    </citation>
    <scope>NUCLEOTIDE SEQUENCE [LARGE SCALE GENOMIC DNA]</scope>
    <source>
        <strain evidence="3 4">Ellin345</strain>
    </source>
</reference>
<dbReference type="PANTHER" id="PTHR14239">
    <property type="entry name" value="DUDULIN-RELATED"/>
    <property type="match status" value="1"/>
</dbReference>
<dbReference type="EMBL" id="CP000360">
    <property type="protein sequence ID" value="ABF39130.1"/>
    <property type="molecule type" value="Genomic_DNA"/>
</dbReference>
<dbReference type="InterPro" id="IPR036291">
    <property type="entry name" value="NAD(P)-bd_dom_sf"/>
</dbReference>
<proteinExistence type="predicted"/>
<dbReference type="KEGG" id="aba:Acid345_0125"/>
<dbReference type="RefSeq" id="WP_011520932.1">
    <property type="nucleotide sequence ID" value="NC_008009.1"/>
</dbReference>
<dbReference type="Pfam" id="PF03807">
    <property type="entry name" value="F420_oxidored"/>
    <property type="match status" value="1"/>
</dbReference>
<keyword evidence="1" id="KW-0560">Oxidoreductase</keyword>
<gene>
    <name evidence="3" type="ordered locus">Acid345_0125</name>
</gene>